<dbReference type="EMBL" id="JAEUGD010000058">
    <property type="protein sequence ID" value="MBL6448154.1"/>
    <property type="molecule type" value="Genomic_DNA"/>
</dbReference>
<feature type="signal peptide" evidence="1">
    <location>
        <begin position="1"/>
        <end position="23"/>
    </location>
</feature>
<dbReference type="InterPro" id="IPR026341">
    <property type="entry name" value="T9SS_type_B"/>
</dbReference>
<comment type="caution">
    <text evidence="2">The sequence shown here is derived from an EMBL/GenBank/DDBJ whole genome shotgun (WGS) entry which is preliminary data.</text>
</comment>
<accession>A0A937FY28</accession>
<protein>
    <submittedName>
        <fullName evidence="2">Gliding motility-associated C-terminal domain-containing protein</fullName>
    </submittedName>
</protein>
<name>A0A937FY28_9BACT</name>
<organism evidence="2 3">
    <name type="scientific">Fulvivirga marina</name>
    <dbReference type="NCBI Taxonomy" id="2494733"/>
    <lineage>
        <taxon>Bacteria</taxon>
        <taxon>Pseudomonadati</taxon>
        <taxon>Bacteroidota</taxon>
        <taxon>Cytophagia</taxon>
        <taxon>Cytophagales</taxon>
        <taxon>Fulvivirgaceae</taxon>
        <taxon>Fulvivirga</taxon>
    </lineage>
</organism>
<dbReference type="SUPFAM" id="SSF49265">
    <property type="entry name" value="Fibronectin type III"/>
    <property type="match status" value="1"/>
</dbReference>
<dbReference type="AlphaFoldDB" id="A0A937FY28"/>
<dbReference type="RefSeq" id="WP_202857684.1">
    <property type="nucleotide sequence ID" value="NZ_JAEUGD010000058.1"/>
</dbReference>
<dbReference type="Pfam" id="PF13585">
    <property type="entry name" value="CHU_C"/>
    <property type="match status" value="1"/>
</dbReference>
<keyword evidence="3" id="KW-1185">Reference proteome</keyword>
<evidence type="ECO:0000313" key="3">
    <source>
        <dbReference type="Proteomes" id="UP000614216"/>
    </source>
</evidence>
<dbReference type="InterPro" id="IPR013783">
    <property type="entry name" value="Ig-like_fold"/>
</dbReference>
<evidence type="ECO:0000313" key="2">
    <source>
        <dbReference type="EMBL" id="MBL6448154.1"/>
    </source>
</evidence>
<dbReference type="InterPro" id="IPR036116">
    <property type="entry name" value="FN3_sf"/>
</dbReference>
<gene>
    <name evidence="2" type="ORF">JMN32_17680</name>
</gene>
<sequence length="640" mass="70340">MKHTFKHIALCILLLSVSQAATAQLSNKGYFTVNEDRGCNPLTVTISLTASAPCTCFVGACPCNIDYDGDGTYEDPLPSPDPYTYTFSEAGIYQIEVLFQGGSAQDFITIEVAENTPPNFDIYSCSGERVVININDDSFENYVIDYGDGNTETVPRGAANPQHTYADNLQKTISIRGLNNSAEDNCNSFNNTVVPLNTIPAADITALEMLDMNTLVLEYSLQPDILYELQISPSGNSNFSLLKKPVDETTVKDTIRNLNLADAFYCFRMASIDPCSNTVAAYSNEICSIDLDLIIESDVNKLSWQTGNVASFDIIRTGEDPLNYNNRPGAERVFDDSNVQCDTEYCYTLIGRYSNGATTTSLEQCGLAFSSIPPDQIRNISTQVSDNIIDLLWEAPTNQNVTEYQLKRSNTTSGFIPVGANNTNEFQDTGVSTSQQSYCYEIASTDDCGNKNPQSIVACSILLNGVAQNDNTINLSWNQYQGWENGVAGYVVQKSYPSGAASQTNTNTNSLTDVDNNNSEQVVLYQIIAQPNQAGIPNSTSNTVAIIKPVNIYYPNAFTPDGNNRNEVFKINGRFIISYELNIFNRWGELIFTSDNMDEGWDGTMNGKTLPLGTYAFIAKMQDMAGRDITRTGTILLLRN</sequence>
<reference evidence="2" key="1">
    <citation type="submission" date="2021-01" db="EMBL/GenBank/DDBJ databases">
        <title>Fulvivirga kasyanovii gen. nov., sp nov., a novel member of the phylum Bacteroidetes isolated from seawater in a mussel farm.</title>
        <authorList>
            <person name="Zhao L.-H."/>
            <person name="Wang Z.-J."/>
        </authorList>
    </citation>
    <scope>NUCLEOTIDE SEQUENCE</scope>
    <source>
        <strain evidence="2">29W222</strain>
    </source>
</reference>
<evidence type="ECO:0000256" key="1">
    <source>
        <dbReference type="SAM" id="SignalP"/>
    </source>
</evidence>
<proteinExistence type="predicted"/>
<feature type="chain" id="PRO_5037141107" evidence="1">
    <location>
        <begin position="24"/>
        <end position="640"/>
    </location>
</feature>
<dbReference type="Proteomes" id="UP000614216">
    <property type="component" value="Unassembled WGS sequence"/>
</dbReference>
<dbReference type="Gene3D" id="2.60.40.10">
    <property type="entry name" value="Immunoglobulins"/>
    <property type="match status" value="1"/>
</dbReference>
<dbReference type="NCBIfam" id="TIGR04131">
    <property type="entry name" value="Bac_Flav_CTERM"/>
    <property type="match status" value="1"/>
</dbReference>
<keyword evidence="1" id="KW-0732">Signal</keyword>